<dbReference type="CDD" id="cd01412">
    <property type="entry name" value="SIRT5_Af1_CobB"/>
    <property type="match status" value="1"/>
</dbReference>
<protein>
    <recommendedName>
        <fullName evidence="3">NAD-dependent protein deacylase</fullName>
        <ecNumber evidence="3">2.3.1.286</ecNumber>
    </recommendedName>
    <alternativeName>
        <fullName evidence="3">Regulatory protein SIR2 homolog</fullName>
    </alternativeName>
</protein>
<dbReference type="Proteomes" id="UP000182011">
    <property type="component" value="Unassembled WGS sequence"/>
</dbReference>
<accession>A0A0P1LXI4</accession>
<feature type="active site" description="Proton acceptor" evidence="3 4">
    <location>
        <position position="117"/>
    </location>
</feature>
<sequence length="244" mass="27535">MISEKLIQKLKTAKSVTVLTGAGISAESGVPTFRGQEGLWKKFKPEELATFDAFIRNPELVWEWYNYRRKLIQEVKPNPGHYALVELENLIPNFTLITQNVDNLHRRAGSRNVIEIHGNIEKNYCIKCGKRYDDVNLALEMKIPKCECGGLIRPDVVWFGEMLPVEAWEKAEESASNCEVFFSIGTSGVVYPAASLPQIAKRSGAYTVEINVERTELSWFMDEVIIGKSGEVLPELVKKLKEAS</sequence>
<comment type="function">
    <text evidence="3">NAD-dependent lysine deacetylase and desuccinylase that specifically removes acetyl and succinyl groups on target proteins. Modulates the activities of several proteins which are inactive in their acylated form.</text>
</comment>
<keyword evidence="3 4" id="KW-0479">Metal-binding</keyword>
<dbReference type="EMBL" id="CZVI01000011">
    <property type="protein sequence ID" value="CUS86805.1"/>
    <property type="molecule type" value="Genomic_DNA"/>
</dbReference>
<reference evidence="7 8" key="2">
    <citation type="submission" date="2015-11" db="EMBL/GenBank/DDBJ databases">
        <authorList>
            <person name="Zhang Y."/>
            <person name="Guo Z."/>
        </authorList>
    </citation>
    <scope>NUCLEOTIDE SEQUENCE [LARGE SCALE GENOMIC DNA]</scope>
    <source>
        <strain evidence="7">JGI-4</strain>
    </source>
</reference>
<dbReference type="HAMAP" id="MF_01121">
    <property type="entry name" value="Sirtuin_ClassIII"/>
    <property type="match status" value="1"/>
</dbReference>
<evidence type="ECO:0000256" key="2">
    <source>
        <dbReference type="ARBA" id="ARBA00023027"/>
    </source>
</evidence>
<feature type="binding site" evidence="3">
    <location>
        <begin position="21"/>
        <end position="40"/>
    </location>
    <ligand>
        <name>NAD(+)</name>
        <dbReference type="ChEBI" id="CHEBI:57540"/>
    </ligand>
</feature>
<feature type="binding site" evidence="3 4">
    <location>
        <position position="148"/>
    </location>
    <ligand>
        <name>Zn(2+)</name>
        <dbReference type="ChEBI" id="CHEBI:29105"/>
    </ligand>
</feature>
<feature type="binding site" evidence="3 4">
    <location>
        <position position="146"/>
    </location>
    <ligand>
        <name>Zn(2+)</name>
        <dbReference type="ChEBI" id="CHEBI:29105"/>
    </ligand>
</feature>
<evidence type="ECO:0000259" key="5">
    <source>
        <dbReference type="PROSITE" id="PS50305"/>
    </source>
</evidence>
<dbReference type="GO" id="GO:0036054">
    <property type="term" value="F:protein-malonyllysine demalonylase activity"/>
    <property type="evidence" value="ECO:0007669"/>
    <property type="project" value="InterPro"/>
</dbReference>
<dbReference type="InterPro" id="IPR029035">
    <property type="entry name" value="DHS-like_NAD/FAD-binding_dom"/>
</dbReference>
<accession>A0A0P1LSW3</accession>
<dbReference type="SUPFAM" id="SSF52467">
    <property type="entry name" value="DHS-like NAD/FAD-binding domain"/>
    <property type="match status" value="1"/>
</dbReference>
<keyword evidence="3" id="KW-0963">Cytoplasm</keyword>
<feature type="binding site" evidence="3">
    <location>
        <begin position="211"/>
        <end position="213"/>
    </location>
    <ligand>
        <name>NAD(+)</name>
        <dbReference type="ChEBI" id="CHEBI:57540"/>
    </ligand>
</feature>
<feature type="binding site" evidence="3 4">
    <location>
        <position position="128"/>
    </location>
    <ligand>
        <name>Zn(2+)</name>
        <dbReference type="ChEBI" id="CHEBI:29105"/>
    </ligand>
</feature>
<dbReference type="GO" id="GO:0070403">
    <property type="term" value="F:NAD+ binding"/>
    <property type="evidence" value="ECO:0007669"/>
    <property type="project" value="UniProtKB-UniRule"/>
</dbReference>
<proteinExistence type="inferred from homology"/>
<keyword evidence="1" id="KW-0808">Transferase</keyword>
<dbReference type="STRING" id="1633631.GCA_001442925_02068"/>
<dbReference type="PANTHER" id="PTHR11085:SF4">
    <property type="entry name" value="NAD-DEPENDENT PROTEIN DEACYLASE"/>
    <property type="match status" value="1"/>
</dbReference>
<organism evidence="7 8">
    <name type="scientific">Candidatus Kryptonium thompsonii</name>
    <dbReference type="NCBI Taxonomy" id="1633631"/>
    <lineage>
        <taxon>Bacteria</taxon>
        <taxon>Pseudomonadati</taxon>
        <taxon>Candidatus Kryptoniota</taxon>
        <taxon>Candidatus Kryptonium</taxon>
    </lineage>
</organism>
<dbReference type="Gene3D" id="3.30.1600.10">
    <property type="entry name" value="SIR2/SIRT2 'Small Domain"/>
    <property type="match status" value="1"/>
</dbReference>
<feature type="binding site" evidence="3">
    <location>
        <begin position="99"/>
        <end position="102"/>
    </location>
    <ligand>
        <name>NAD(+)</name>
        <dbReference type="ChEBI" id="CHEBI:57540"/>
    </ligand>
</feature>
<dbReference type="InterPro" id="IPR050134">
    <property type="entry name" value="NAD-dep_sirtuin_deacylases"/>
</dbReference>
<dbReference type="OrthoDB" id="9800582at2"/>
<name>A0A0P1P6U5_9BACT</name>
<keyword evidence="2 3" id="KW-0520">NAD</keyword>
<dbReference type="Gene3D" id="3.40.50.1220">
    <property type="entry name" value="TPP-binding domain"/>
    <property type="match status" value="1"/>
</dbReference>
<feature type="binding site" evidence="3 4">
    <location>
        <position position="125"/>
    </location>
    <ligand>
        <name>Zn(2+)</name>
        <dbReference type="ChEBI" id="CHEBI:29105"/>
    </ligand>
</feature>
<dbReference type="EMBL" id="FAOP01000009">
    <property type="protein sequence ID" value="CUU08384.1"/>
    <property type="molecule type" value="Genomic_DNA"/>
</dbReference>
<feature type="domain" description="Deacetylase sirtuin-type" evidence="5">
    <location>
        <begin position="1"/>
        <end position="243"/>
    </location>
</feature>
<evidence type="ECO:0000256" key="3">
    <source>
        <dbReference type="HAMAP-Rule" id="MF_01121"/>
    </source>
</evidence>
<comment type="similarity">
    <text evidence="3">Belongs to the sirtuin family. Class III subfamily.</text>
</comment>
<comment type="catalytic activity">
    <reaction evidence="3">
        <text>N(6)-acetyl-L-lysyl-[protein] + NAD(+) + H2O = 2''-O-acetyl-ADP-D-ribose + nicotinamide + L-lysyl-[protein]</text>
        <dbReference type="Rhea" id="RHEA:43636"/>
        <dbReference type="Rhea" id="RHEA-COMP:9752"/>
        <dbReference type="Rhea" id="RHEA-COMP:10731"/>
        <dbReference type="ChEBI" id="CHEBI:15377"/>
        <dbReference type="ChEBI" id="CHEBI:17154"/>
        <dbReference type="ChEBI" id="CHEBI:29969"/>
        <dbReference type="ChEBI" id="CHEBI:57540"/>
        <dbReference type="ChEBI" id="CHEBI:61930"/>
        <dbReference type="ChEBI" id="CHEBI:83767"/>
        <dbReference type="EC" id="2.3.1.286"/>
    </reaction>
</comment>
<accession>A0A0P1L775</accession>
<dbReference type="GO" id="GO:0005737">
    <property type="term" value="C:cytoplasm"/>
    <property type="evidence" value="ECO:0007669"/>
    <property type="project" value="UniProtKB-SubCell"/>
</dbReference>
<evidence type="ECO:0000256" key="4">
    <source>
        <dbReference type="PROSITE-ProRule" id="PRU00236"/>
    </source>
</evidence>
<comment type="catalytic activity">
    <reaction evidence="3">
        <text>N(6)-succinyl-L-lysyl-[protein] + NAD(+) + H2O = 2''-O-succinyl-ADP-D-ribose + nicotinamide + L-lysyl-[protein]</text>
        <dbReference type="Rhea" id="RHEA:47668"/>
        <dbReference type="Rhea" id="RHEA-COMP:9752"/>
        <dbReference type="Rhea" id="RHEA-COMP:11877"/>
        <dbReference type="ChEBI" id="CHEBI:15377"/>
        <dbReference type="ChEBI" id="CHEBI:17154"/>
        <dbReference type="ChEBI" id="CHEBI:29969"/>
        <dbReference type="ChEBI" id="CHEBI:57540"/>
        <dbReference type="ChEBI" id="CHEBI:87830"/>
        <dbReference type="ChEBI" id="CHEBI:87832"/>
    </reaction>
</comment>
<accession>A0A0N7MPM4</accession>
<feature type="binding site" evidence="3">
    <location>
        <begin position="185"/>
        <end position="187"/>
    </location>
    <ligand>
        <name>NAD(+)</name>
        <dbReference type="ChEBI" id="CHEBI:57540"/>
    </ligand>
</feature>
<evidence type="ECO:0000313" key="8">
    <source>
        <dbReference type="Proteomes" id="UP000182011"/>
    </source>
</evidence>
<evidence type="ECO:0000313" key="9">
    <source>
        <dbReference type="Proteomes" id="UP000182200"/>
    </source>
</evidence>
<comment type="cofactor">
    <cofactor evidence="3">
        <name>Zn(2+)</name>
        <dbReference type="ChEBI" id="CHEBI:29105"/>
    </cofactor>
    <text evidence="3">Binds 1 zinc ion per subunit.</text>
</comment>
<dbReference type="PANTHER" id="PTHR11085">
    <property type="entry name" value="NAD-DEPENDENT PROTEIN DEACYLASE SIRTUIN-5, MITOCHONDRIAL-RELATED"/>
    <property type="match status" value="1"/>
</dbReference>
<dbReference type="Proteomes" id="UP000182200">
    <property type="component" value="Unassembled WGS sequence"/>
</dbReference>
<dbReference type="Pfam" id="PF02146">
    <property type="entry name" value="SIR2"/>
    <property type="match status" value="1"/>
</dbReference>
<dbReference type="GO" id="GO:0017136">
    <property type="term" value="F:histone deacetylase activity, NAD-dependent"/>
    <property type="evidence" value="ECO:0007669"/>
    <property type="project" value="TreeGrafter"/>
</dbReference>
<dbReference type="GO" id="GO:0036055">
    <property type="term" value="F:protein-succinyllysine desuccinylase activity"/>
    <property type="evidence" value="ECO:0007669"/>
    <property type="project" value="UniProtKB-UniRule"/>
</dbReference>
<dbReference type="AlphaFoldDB" id="A0A0P1P6U5"/>
<dbReference type="InterPro" id="IPR026590">
    <property type="entry name" value="Ssirtuin_cat_dom"/>
</dbReference>
<dbReference type="NCBIfam" id="NF001753">
    <property type="entry name" value="PRK00481.1-3"/>
    <property type="match status" value="1"/>
</dbReference>
<evidence type="ECO:0000256" key="1">
    <source>
        <dbReference type="ARBA" id="ARBA00022679"/>
    </source>
</evidence>
<keyword evidence="3 4" id="KW-0862">Zinc</keyword>
<evidence type="ECO:0000313" key="7">
    <source>
        <dbReference type="EMBL" id="CUU08384.1"/>
    </source>
</evidence>
<keyword evidence="9" id="KW-1185">Reference proteome</keyword>
<comment type="subcellular location">
    <subcellularLocation>
        <location evidence="3">Cytoplasm</location>
    </subcellularLocation>
</comment>
<feature type="binding site" evidence="3">
    <location>
        <position position="65"/>
    </location>
    <ligand>
        <name>substrate</name>
    </ligand>
</feature>
<feature type="binding site" evidence="3">
    <location>
        <position position="68"/>
    </location>
    <ligand>
        <name>substrate</name>
    </ligand>
</feature>
<dbReference type="GO" id="GO:0008270">
    <property type="term" value="F:zinc ion binding"/>
    <property type="evidence" value="ECO:0007669"/>
    <property type="project" value="UniProtKB-UniRule"/>
</dbReference>
<dbReference type="RefSeq" id="WP_075426398.1">
    <property type="nucleotide sequence ID" value="NZ_CZVI01000011.1"/>
</dbReference>
<dbReference type="InterPro" id="IPR026591">
    <property type="entry name" value="Sirtuin_cat_small_dom_sf"/>
</dbReference>
<dbReference type="EC" id="2.3.1.286" evidence="3"/>
<dbReference type="PROSITE" id="PS50305">
    <property type="entry name" value="SIRTUIN"/>
    <property type="match status" value="1"/>
</dbReference>
<feature type="binding site" evidence="3">
    <location>
        <position position="229"/>
    </location>
    <ligand>
        <name>NAD(+)</name>
        <dbReference type="ChEBI" id="CHEBI:57540"/>
    </ligand>
</feature>
<accession>A0A0P1P3G5</accession>
<dbReference type="InterPro" id="IPR003000">
    <property type="entry name" value="Sirtuin"/>
</dbReference>
<reference evidence="6 9" key="1">
    <citation type="submission" date="2015-11" db="EMBL/GenBank/DDBJ databases">
        <authorList>
            <person name="Varghese N."/>
        </authorList>
    </citation>
    <scope>NUCLEOTIDE SEQUENCE [LARGE SCALE GENOMIC DNA]</scope>
    <source>
        <strain evidence="6 9">JGI-8</strain>
    </source>
</reference>
<accession>A0A0S4NBE3</accession>
<accession>A0A0P1M6Y4</accession>
<dbReference type="InterPro" id="IPR027546">
    <property type="entry name" value="Sirtuin_class_III"/>
</dbReference>
<comment type="domain">
    <text evidence="3">2 residues (Tyr-65 and Arg-68) present in a large hydrophobic pocket are probably involved in substrate specificity. They are important for desuccinylation activity, but dispensable for deacetylation activity.</text>
</comment>
<evidence type="ECO:0000313" key="6">
    <source>
        <dbReference type="EMBL" id="CUS86805.1"/>
    </source>
</evidence>
<accession>A0A0N7MQX3</accession>
<gene>
    <name evidence="3" type="primary">cobB</name>
    <name evidence="7" type="ORF">JGI4_02075</name>
    <name evidence="6" type="ORF">JGI8_01040</name>
</gene>
<accession>A0A0P1P6U5</accession>